<protein>
    <submittedName>
        <fullName evidence="5">Lipoprotein GNA1870 C terminal like protein</fullName>
    </submittedName>
</protein>
<accession>C0ENE8</accession>
<dbReference type="InterPro" id="IPR011250">
    <property type="entry name" value="OMP/PagP_B-barrel"/>
</dbReference>
<feature type="region of interest" description="Disordered" evidence="2">
    <location>
        <begin position="169"/>
        <end position="197"/>
    </location>
</feature>
<feature type="compositionally biased region" description="Basic and acidic residues" evidence="2">
    <location>
        <begin position="49"/>
        <end position="62"/>
    </location>
</feature>
<dbReference type="SUPFAM" id="SSF56925">
    <property type="entry name" value="OMPA-like"/>
    <property type="match status" value="1"/>
</dbReference>
<dbReference type="GeneID" id="80987569"/>
<keyword evidence="5" id="KW-0449">Lipoprotein</keyword>
<evidence type="ECO:0000256" key="2">
    <source>
        <dbReference type="SAM" id="MobiDB-lite"/>
    </source>
</evidence>
<keyword evidence="6" id="KW-1185">Reference proteome</keyword>
<evidence type="ECO:0000256" key="1">
    <source>
        <dbReference type="ARBA" id="ARBA00004442"/>
    </source>
</evidence>
<dbReference type="GO" id="GO:0009279">
    <property type="term" value="C:cell outer membrane"/>
    <property type="evidence" value="ECO:0007669"/>
    <property type="project" value="UniProtKB-SubCell"/>
</dbReference>
<feature type="compositionally biased region" description="Basic and acidic residues" evidence="2">
    <location>
        <begin position="169"/>
        <end position="181"/>
    </location>
</feature>
<evidence type="ECO:0000259" key="4">
    <source>
        <dbReference type="Pfam" id="PF08794"/>
    </source>
</evidence>
<keyword evidence="3" id="KW-0732">Signal</keyword>
<feature type="domain" description="Factor H binding protein-like C-terminal" evidence="4">
    <location>
        <begin position="449"/>
        <end position="558"/>
    </location>
</feature>
<dbReference type="RefSeq" id="WP_003680704.1">
    <property type="nucleotide sequence ID" value="NZ_ACEN01000069.1"/>
</dbReference>
<feature type="signal peptide" evidence="3">
    <location>
        <begin position="1"/>
        <end position="24"/>
    </location>
</feature>
<dbReference type="Pfam" id="PF08794">
    <property type="entry name" value="FHBP_C"/>
    <property type="match status" value="1"/>
</dbReference>
<evidence type="ECO:0000313" key="5">
    <source>
        <dbReference type="EMBL" id="EEG33446.1"/>
    </source>
</evidence>
<dbReference type="EMBL" id="ACEN01000069">
    <property type="protein sequence ID" value="EEG33446.1"/>
    <property type="molecule type" value="Genomic_DNA"/>
</dbReference>
<comment type="subcellular location">
    <subcellularLocation>
        <location evidence="1">Cell outer membrane</location>
    </subcellularLocation>
</comment>
<evidence type="ECO:0000313" key="6">
    <source>
        <dbReference type="Proteomes" id="UP000004457"/>
    </source>
</evidence>
<feature type="region of interest" description="Disordered" evidence="2">
    <location>
        <begin position="25"/>
        <end position="154"/>
    </location>
</feature>
<dbReference type="Proteomes" id="UP000004457">
    <property type="component" value="Unassembled WGS sequence"/>
</dbReference>
<dbReference type="Gene3D" id="2.40.160.90">
    <property type="match status" value="1"/>
</dbReference>
<organism evidence="5 6">
    <name type="scientific">Neisseria flavescens NRL30031/H210</name>
    <dbReference type="NCBI Taxonomy" id="546264"/>
    <lineage>
        <taxon>Bacteria</taxon>
        <taxon>Pseudomonadati</taxon>
        <taxon>Pseudomonadota</taxon>
        <taxon>Betaproteobacteria</taxon>
        <taxon>Neisseriales</taxon>
        <taxon>Neisseriaceae</taxon>
        <taxon>Neisseria</taxon>
    </lineage>
</organism>
<feature type="compositionally biased region" description="Polar residues" evidence="2">
    <location>
        <begin position="127"/>
        <end position="152"/>
    </location>
</feature>
<reference evidence="5 6" key="1">
    <citation type="submission" date="2009-01" db="EMBL/GenBank/DDBJ databases">
        <authorList>
            <person name="Fulton L."/>
            <person name="Clifton S."/>
            <person name="Chinwalla A.T."/>
            <person name="Mitreva M."/>
            <person name="Sodergren E."/>
            <person name="Weinstock G."/>
            <person name="Clifton S."/>
            <person name="Dooling D.J."/>
            <person name="Fulton B."/>
            <person name="Minx P."/>
            <person name="Pepin K.H."/>
            <person name="Johnson M."/>
            <person name="Bhonagiri V."/>
            <person name="Nash W.E."/>
            <person name="Mardis E.R."/>
            <person name="Wilson R.K."/>
        </authorList>
    </citation>
    <scope>NUCLEOTIDE SEQUENCE [LARGE SCALE GENOMIC DNA]</scope>
    <source>
        <strain evidence="5 6">NRL30031/H210</strain>
    </source>
</reference>
<sequence>MHLPFKFRPGLAAIACIFALSACASGGGKSPDVHPTETLNKVTPSPTDKGSHSEIVDGKDQDAATPAQPVDKQDTGTHAGSDSGTQGDTPKNNNPQAGQGETARSVTDGKDQGAATPAQPVDKQDTGEQGSSDAGVSVLKPNNSTPIVPTTSEKLDQAIKAIENTDKEIADKEKQAEEKEAIISSLDNSGSPPADLIKGAREYTNSKRDLQNTHEAKVAKEKQQIKQLEDAVKLLELRKAEVQSSADQADLESKKAELEKQISEQKVKLASSEQKLEEVKTDVQRLEKFTEYLGNSSLKEVKPELSQRVWESKLREFKNLGSYEKKFETAALFKAYLISENQDKQDTAFTEEKVRDMDVYINGEKYEGKDGDEYAVKPLGLQSQTVEIYGQDKDQNYHSEKSWVYEQPYSVVAGYFTQTIQNGKKDEDGADKLDIGLSDIQGLATEEAQLPKVGAFDYEGKAFGGSSAKPDSKLEEHQGEFKYRIDFDKRKGSGSIEGLSEYGRIDLKEADIVKGNNLKYVNKPYYGIDNGEAASERGGLKYYSLGIFGPEANEVTGVVGTSGDQDKLARDVGFGGQKK</sequence>
<gene>
    <name evidence="5" type="ORF">NEIFLAOT_01483</name>
</gene>
<evidence type="ECO:0000256" key="3">
    <source>
        <dbReference type="SAM" id="SignalP"/>
    </source>
</evidence>
<name>C0ENE8_NEIFL</name>
<proteinExistence type="predicted"/>
<dbReference type="AlphaFoldDB" id="C0ENE8"/>
<feature type="chain" id="PRO_5002895836" evidence="3">
    <location>
        <begin position="25"/>
        <end position="579"/>
    </location>
</feature>
<feature type="compositionally biased region" description="Polar residues" evidence="2">
    <location>
        <begin position="37"/>
        <end position="48"/>
    </location>
</feature>
<feature type="compositionally biased region" description="Polar residues" evidence="2">
    <location>
        <begin position="76"/>
        <end position="105"/>
    </location>
</feature>
<dbReference type="InterPro" id="IPR014902">
    <property type="entry name" value="FHBP-like_C"/>
</dbReference>
<dbReference type="eggNOG" id="ENOG5033P4P">
    <property type="taxonomic scope" value="Bacteria"/>
</dbReference>
<comment type="caution">
    <text evidence="5">The sequence shown here is derived from an EMBL/GenBank/DDBJ whole genome shotgun (WGS) entry which is preliminary data.</text>
</comment>
<dbReference type="PROSITE" id="PS51257">
    <property type="entry name" value="PROKAR_LIPOPROTEIN"/>
    <property type="match status" value="1"/>
</dbReference>